<feature type="coiled-coil region" evidence="1">
    <location>
        <begin position="277"/>
        <end position="338"/>
    </location>
</feature>
<proteinExistence type="predicted"/>
<reference evidence="3" key="1">
    <citation type="submission" date="2023-02" db="EMBL/GenBank/DDBJ databases">
        <title>Genome of toxic invasive species Heracleum sosnowskyi carries increased number of genes despite the absence of recent whole-genome duplications.</title>
        <authorList>
            <person name="Schelkunov M."/>
            <person name="Shtratnikova V."/>
            <person name="Makarenko M."/>
            <person name="Klepikova A."/>
            <person name="Omelchenko D."/>
            <person name="Novikova G."/>
            <person name="Obukhova E."/>
            <person name="Bogdanov V."/>
            <person name="Penin A."/>
            <person name="Logacheva M."/>
        </authorList>
    </citation>
    <scope>NUCLEOTIDE SEQUENCE</scope>
    <source>
        <strain evidence="3">Hsosn_3</strain>
        <tissue evidence="3">Leaf</tissue>
    </source>
</reference>
<evidence type="ECO:0000313" key="3">
    <source>
        <dbReference type="EMBL" id="KAK1356796.1"/>
    </source>
</evidence>
<comment type="caution">
    <text evidence="3">The sequence shown here is derived from an EMBL/GenBank/DDBJ whole genome shotgun (WGS) entry which is preliminary data.</text>
</comment>
<evidence type="ECO:0008006" key="5">
    <source>
        <dbReference type="Google" id="ProtNLM"/>
    </source>
</evidence>
<accession>A0AAD8GY22</accession>
<dbReference type="Proteomes" id="UP001237642">
    <property type="component" value="Unassembled WGS sequence"/>
</dbReference>
<evidence type="ECO:0000256" key="1">
    <source>
        <dbReference type="SAM" id="Coils"/>
    </source>
</evidence>
<name>A0AAD8GY22_9APIA</name>
<gene>
    <name evidence="3" type="ORF">POM88_050052</name>
</gene>
<dbReference type="Pfam" id="PF14223">
    <property type="entry name" value="Retrotran_gag_2"/>
    <property type="match status" value="1"/>
</dbReference>
<feature type="coiled-coil region" evidence="1">
    <location>
        <begin position="225"/>
        <end position="252"/>
    </location>
</feature>
<feature type="region of interest" description="Disordered" evidence="2">
    <location>
        <begin position="423"/>
        <end position="444"/>
    </location>
</feature>
<protein>
    <recommendedName>
        <fullName evidence="5">DUF4219 domain-containing protein</fullName>
    </recommendedName>
</protein>
<evidence type="ECO:0000313" key="4">
    <source>
        <dbReference type="Proteomes" id="UP001237642"/>
    </source>
</evidence>
<keyword evidence="1" id="KW-0175">Coiled coil</keyword>
<dbReference type="EMBL" id="JAUIZM010000011">
    <property type="protein sequence ID" value="KAK1356796.1"/>
    <property type="molecule type" value="Genomic_DNA"/>
</dbReference>
<evidence type="ECO:0000256" key="2">
    <source>
        <dbReference type="SAM" id="MobiDB-lite"/>
    </source>
</evidence>
<dbReference type="AlphaFoldDB" id="A0AAD8GY22"/>
<sequence>MAHFYVKGESLNTPPLLNGAENYDLWRLKMKVFLSRNPFEWRVVKDGPFTFLDNNGKPKDVDDLTETELIKSSYDGRAKYTLICGLSDSDFDKVLSCSTTTDIWDTLKIHYQATSKLEDVCFKSNQQAASRDENKTKAQITWSDEEFNSNEDSSEDMLNIALVGIDDDMVRGNTEEVLVNSDVSHSDSDVESSAVNSFQFNLSFENFILESLTMQEHNNISIVEFMELKNENNKLEKKNASLRKFISELMAEKTPSNNHEDLISDLKGKLTQLEEFNKLLLKRNDTLMKELSELRAEIEARDVCLETFKIRESISIEVTQQDEKIKELEAEVAKLEKGMGKFVQGEEVLKTIMKQTKVPMDKEGLGMASTSKNKAFKYEGKQGIPYNFATNVERKVTYHITAQVRKLNQQAGTDRQLIGSKLTEQGEQEIEHPKWSKCGSRNLN</sequence>
<reference evidence="3" key="2">
    <citation type="submission" date="2023-05" db="EMBL/GenBank/DDBJ databases">
        <authorList>
            <person name="Schelkunov M.I."/>
        </authorList>
    </citation>
    <scope>NUCLEOTIDE SEQUENCE</scope>
    <source>
        <strain evidence="3">Hsosn_3</strain>
        <tissue evidence="3">Leaf</tissue>
    </source>
</reference>
<organism evidence="3 4">
    <name type="scientific">Heracleum sosnowskyi</name>
    <dbReference type="NCBI Taxonomy" id="360622"/>
    <lineage>
        <taxon>Eukaryota</taxon>
        <taxon>Viridiplantae</taxon>
        <taxon>Streptophyta</taxon>
        <taxon>Embryophyta</taxon>
        <taxon>Tracheophyta</taxon>
        <taxon>Spermatophyta</taxon>
        <taxon>Magnoliopsida</taxon>
        <taxon>eudicotyledons</taxon>
        <taxon>Gunneridae</taxon>
        <taxon>Pentapetalae</taxon>
        <taxon>asterids</taxon>
        <taxon>campanulids</taxon>
        <taxon>Apiales</taxon>
        <taxon>Apiaceae</taxon>
        <taxon>Apioideae</taxon>
        <taxon>apioid superclade</taxon>
        <taxon>Tordylieae</taxon>
        <taxon>Tordyliinae</taxon>
        <taxon>Heracleum</taxon>
    </lineage>
</organism>
<keyword evidence="4" id="KW-1185">Reference proteome</keyword>